<organism evidence="3 4">
    <name type="scientific">Plectosphaerella cucumerina</name>
    <dbReference type="NCBI Taxonomy" id="40658"/>
    <lineage>
        <taxon>Eukaryota</taxon>
        <taxon>Fungi</taxon>
        <taxon>Dikarya</taxon>
        <taxon>Ascomycota</taxon>
        <taxon>Pezizomycotina</taxon>
        <taxon>Sordariomycetes</taxon>
        <taxon>Hypocreomycetidae</taxon>
        <taxon>Glomerellales</taxon>
        <taxon>Plectosphaerellaceae</taxon>
        <taxon>Plectosphaerella</taxon>
    </lineage>
</organism>
<proteinExistence type="predicted"/>
<keyword evidence="4" id="KW-1185">Reference proteome</keyword>
<evidence type="ECO:0000313" key="3">
    <source>
        <dbReference type="EMBL" id="KAH7367025.1"/>
    </source>
</evidence>
<feature type="compositionally biased region" description="Polar residues" evidence="1">
    <location>
        <begin position="148"/>
        <end position="159"/>
    </location>
</feature>
<gene>
    <name evidence="3" type="ORF">B0T11DRAFT_336463</name>
</gene>
<feature type="signal peptide" evidence="2">
    <location>
        <begin position="1"/>
        <end position="19"/>
    </location>
</feature>
<feature type="compositionally biased region" description="Basic and acidic residues" evidence="1">
    <location>
        <begin position="78"/>
        <end position="94"/>
    </location>
</feature>
<feature type="region of interest" description="Disordered" evidence="1">
    <location>
        <begin position="19"/>
        <end position="54"/>
    </location>
</feature>
<feature type="region of interest" description="Disordered" evidence="1">
    <location>
        <begin position="69"/>
        <end position="183"/>
    </location>
</feature>
<dbReference type="AlphaFoldDB" id="A0A8K0TGA8"/>
<evidence type="ECO:0000256" key="1">
    <source>
        <dbReference type="SAM" id="MobiDB-lite"/>
    </source>
</evidence>
<feature type="chain" id="PRO_5035444207" evidence="2">
    <location>
        <begin position="20"/>
        <end position="269"/>
    </location>
</feature>
<comment type="caution">
    <text evidence="3">The sequence shown here is derived from an EMBL/GenBank/DDBJ whole genome shotgun (WGS) entry which is preliminary data.</text>
</comment>
<dbReference type="OrthoDB" id="4847041at2759"/>
<evidence type="ECO:0000256" key="2">
    <source>
        <dbReference type="SAM" id="SignalP"/>
    </source>
</evidence>
<protein>
    <submittedName>
        <fullName evidence="3">Uncharacterized protein</fullName>
    </submittedName>
</protein>
<keyword evidence="2" id="KW-0732">Signal</keyword>
<name>A0A8K0TGA8_9PEZI</name>
<reference evidence="3" key="1">
    <citation type="journal article" date="2021" name="Nat. Commun.">
        <title>Genetic determinants of endophytism in the Arabidopsis root mycobiome.</title>
        <authorList>
            <person name="Mesny F."/>
            <person name="Miyauchi S."/>
            <person name="Thiergart T."/>
            <person name="Pickel B."/>
            <person name="Atanasova L."/>
            <person name="Karlsson M."/>
            <person name="Huettel B."/>
            <person name="Barry K.W."/>
            <person name="Haridas S."/>
            <person name="Chen C."/>
            <person name="Bauer D."/>
            <person name="Andreopoulos W."/>
            <person name="Pangilinan J."/>
            <person name="LaButti K."/>
            <person name="Riley R."/>
            <person name="Lipzen A."/>
            <person name="Clum A."/>
            <person name="Drula E."/>
            <person name="Henrissat B."/>
            <person name="Kohler A."/>
            <person name="Grigoriev I.V."/>
            <person name="Martin F.M."/>
            <person name="Hacquard S."/>
        </authorList>
    </citation>
    <scope>NUCLEOTIDE SEQUENCE</scope>
    <source>
        <strain evidence="3">MPI-CAGE-AT-0016</strain>
    </source>
</reference>
<sequence length="269" mass="30494">MRLSHIFVSLAPFALTAHGLPVSGSLSDTSDDNRRHSNDAAPTNLLPGNAETNWGLRGEWNQNLKVPKFQSSELPSEGPKRSLTENTTDEHRLIDSLLPGPDGQFDESTKPHSHRRENSEDESTEAEASLENATGIEPQTFKADASEDNATQSDTSVQSEHSEPTSEIERRGSEKVDRRQKDPNKPIDFSLLTPCLGNCFWKFNHVAPKKLDKVTMKEWCDDKLARWRWWLDFGPLHCFRECAKKDRNEATISREWFLANCGGRSTQWF</sequence>
<accession>A0A8K0TGA8</accession>
<dbReference type="Proteomes" id="UP000813385">
    <property type="component" value="Unassembled WGS sequence"/>
</dbReference>
<dbReference type="EMBL" id="JAGPXD010000002">
    <property type="protein sequence ID" value="KAH7367025.1"/>
    <property type="molecule type" value="Genomic_DNA"/>
</dbReference>
<evidence type="ECO:0000313" key="4">
    <source>
        <dbReference type="Proteomes" id="UP000813385"/>
    </source>
</evidence>
<feature type="compositionally biased region" description="Basic and acidic residues" evidence="1">
    <location>
        <begin position="160"/>
        <end position="183"/>
    </location>
</feature>